<proteinExistence type="predicted"/>
<dbReference type="EMBL" id="JACSGR010000006">
    <property type="protein sequence ID" value="MBH5329795.1"/>
    <property type="molecule type" value="Genomic_DNA"/>
</dbReference>
<dbReference type="Proteomes" id="UP000768471">
    <property type="component" value="Unassembled WGS sequence"/>
</dbReference>
<organism evidence="1 2">
    <name type="scientific">Eikenella glucosivorans</name>
    <dbReference type="NCBI Taxonomy" id="2766967"/>
    <lineage>
        <taxon>Bacteria</taxon>
        <taxon>Pseudomonadati</taxon>
        <taxon>Pseudomonadota</taxon>
        <taxon>Betaproteobacteria</taxon>
        <taxon>Neisseriales</taxon>
        <taxon>Neisseriaceae</taxon>
        <taxon>Eikenella</taxon>
    </lineage>
</organism>
<dbReference type="RefSeq" id="WP_197903618.1">
    <property type="nucleotide sequence ID" value="NZ_JACSGR010000006.1"/>
</dbReference>
<name>A0ABS0NC07_9NEIS</name>
<evidence type="ECO:0000313" key="2">
    <source>
        <dbReference type="Proteomes" id="UP000768471"/>
    </source>
</evidence>
<gene>
    <name evidence="1" type="ORF">H9Q10_08950</name>
</gene>
<reference evidence="1 2" key="1">
    <citation type="submission" date="2020-09" db="EMBL/GenBank/DDBJ databases">
        <title>Eikenella S3660 sp. nov., isolated from a throat swab.</title>
        <authorList>
            <person name="Buhl M."/>
        </authorList>
    </citation>
    <scope>NUCLEOTIDE SEQUENCE [LARGE SCALE GENOMIC DNA]</scope>
    <source>
        <strain evidence="1 2">S3360</strain>
    </source>
</reference>
<protein>
    <submittedName>
        <fullName evidence="1">Uncharacterized protein</fullName>
    </submittedName>
</protein>
<comment type="caution">
    <text evidence="1">The sequence shown here is derived from an EMBL/GenBank/DDBJ whole genome shotgun (WGS) entry which is preliminary data.</text>
</comment>
<keyword evidence="2" id="KW-1185">Reference proteome</keyword>
<sequence>MIINTQLSREIYRRLISGKTINRQVYDEKNGMLVDNELFGELSAKYDGVDGYRTLYGNIGYELVLRPDYAYLRDCGIPTDEGSETAAAVCAVLVVLGKTVVQNNYRFSLLTTADAGISEQLCRQTDQNEEMRDIQAACIKDAKTLWENAERVLVRRDIAYINAKGNLVLSNSGQDFFNTAFKQGSRESLPDIE</sequence>
<dbReference type="Pfam" id="PF21980">
    <property type="entry name" value="MksE"/>
    <property type="match status" value="1"/>
</dbReference>
<accession>A0ABS0NC07</accession>
<evidence type="ECO:0000313" key="1">
    <source>
        <dbReference type="EMBL" id="MBH5329795.1"/>
    </source>
</evidence>
<dbReference type="InterPro" id="IPR053841">
    <property type="entry name" value="MksE"/>
</dbReference>